<evidence type="ECO:0000256" key="3">
    <source>
        <dbReference type="ARBA" id="ARBA00022692"/>
    </source>
</evidence>
<protein>
    <submittedName>
        <fullName evidence="7">MFS transporter</fullName>
    </submittedName>
</protein>
<evidence type="ECO:0000256" key="6">
    <source>
        <dbReference type="SAM" id="Phobius"/>
    </source>
</evidence>
<evidence type="ECO:0000256" key="1">
    <source>
        <dbReference type="ARBA" id="ARBA00004651"/>
    </source>
</evidence>
<dbReference type="SUPFAM" id="SSF103473">
    <property type="entry name" value="MFS general substrate transporter"/>
    <property type="match status" value="1"/>
</dbReference>
<organism evidence="7 8">
    <name type="scientific">Umezawaea endophytica</name>
    <dbReference type="NCBI Taxonomy" id="1654476"/>
    <lineage>
        <taxon>Bacteria</taxon>
        <taxon>Bacillati</taxon>
        <taxon>Actinomycetota</taxon>
        <taxon>Actinomycetes</taxon>
        <taxon>Pseudonocardiales</taxon>
        <taxon>Pseudonocardiaceae</taxon>
        <taxon>Umezawaea</taxon>
    </lineage>
</organism>
<gene>
    <name evidence="7" type="ORF">NZH93_01545</name>
</gene>
<dbReference type="RefSeq" id="WP_259621037.1">
    <property type="nucleotide sequence ID" value="NZ_JANYMP010000001.1"/>
</dbReference>
<dbReference type="Gene3D" id="1.20.1250.20">
    <property type="entry name" value="MFS general substrate transporter like domains"/>
    <property type="match status" value="1"/>
</dbReference>
<feature type="transmembrane region" description="Helical" evidence="6">
    <location>
        <begin position="82"/>
        <end position="103"/>
    </location>
</feature>
<evidence type="ECO:0000256" key="5">
    <source>
        <dbReference type="ARBA" id="ARBA00023136"/>
    </source>
</evidence>
<dbReference type="Proteomes" id="UP001141259">
    <property type="component" value="Unassembled WGS sequence"/>
</dbReference>
<feature type="transmembrane region" description="Helical" evidence="6">
    <location>
        <begin position="383"/>
        <end position="401"/>
    </location>
</feature>
<name>A0A9X2VIA0_9PSEU</name>
<feature type="transmembrane region" description="Helical" evidence="6">
    <location>
        <begin position="176"/>
        <end position="195"/>
    </location>
</feature>
<accession>A0A9X2VIA0</accession>
<keyword evidence="8" id="KW-1185">Reference proteome</keyword>
<keyword evidence="2" id="KW-1003">Cell membrane</keyword>
<dbReference type="InterPro" id="IPR036259">
    <property type="entry name" value="MFS_trans_sf"/>
</dbReference>
<feature type="transmembrane region" description="Helical" evidence="6">
    <location>
        <begin position="292"/>
        <end position="310"/>
    </location>
</feature>
<dbReference type="AlphaFoldDB" id="A0A9X2VIA0"/>
<evidence type="ECO:0000313" key="7">
    <source>
        <dbReference type="EMBL" id="MCS7475523.1"/>
    </source>
</evidence>
<dbReference type="CDD" id="cd06173">
    <property type="entry name" value="MFS_MefA_like"/>
    <property type="match status" value="1"/>
</dbReference>
<dbReference type="Pfam" id="PF07690">
    <property type="entry name" value="MFS_1"/>
    <property type="match status" value="1"/>
</dbReference>
<comment type="caution">
    <text evidence="7">The sequence shown here is derived from an EMBL/GenBank/DDBJ whole genome shotgun (WGS) entry which is preliminary data.</text>
</comment>
<feature type="transmembrane region" description="Helical" evidence="6">
    <location>
        <begin position="55"/>
        <end position="75"/>
    </location>
</feature>
<proteinExistence type="predicted"/>
<sequence length="424" mass="42824">MTTNTAPPRAPRTSTNLRLLVSGQLLSLVGSEVTKLALPLYALGTLHATSGETGLLRAAALAPALVAAPLVGVWVDRLPRKQVLVVTALAQAGVLVAVAATLTNEDSGLGLFVAGVVVLGVLAQIGEVAYPSFVPTVAGEGELARANGRLFGAQSFAEAVGPGLAGILLARIGLGLVLVLDALTFLVAAATLLRVRVRETVAPRAHRTFRQDVTLGVRAVLAHPLLRTTVLVAAAYNVLDTAATTAFLVHATTGLGMSTTQVGVVVGGAGAGAVLGSALSRRLCAAVGLGRGMVATFAAGTVAPAPLLLADDASTTTVLFCAAVFATWAFCVTAYSVQALCVRQAVTPEPLMGRVMAGSWLFVLGALPIGALLGGVAGDAWGAGPALAAAVCALPLTLLLLTRSPVPKLTALPSVDDSFWRAHA</sequence>
<feature type="transmembrane region" description="Helical" evidence="6">
    <location>
        <begin position="358"/>
        <end position="377"/>
    </location>
</feature>
<feature type="transmembrane region" description="Helical" evidence="6">
    <location>
        <begin position="316"/>
        <end position="337"/>
    </location>
</feature>
<keyword evidence="3 6" id="KW-0812">Transmembrane</keyword>
<dbReference type="PANTHER" id="PTHR23513:SF6">
    <property type="entry name" value="MAJOR FACILITATOR SUPERFAMILY ASSOCIATED DOMAIN-CONTAINING PROTEIN"/>
    <property type="match status" value="1"/>
</dbReference>
<evidence type="ECO:0000256" key="2">
    <source>
        <dbReference type="ARBA" id="ARBA00022475"/>
    </source>
</evidence>
<reference evidence="7" key="1">
    <citation type="submission" date="2022-08" db="EMBL/GenBank/DDBJ databases">
        <authorList>
            <person name="Tistechok S."/>
            <person name="Samborskyy M."/>
            <person name="Roman I."/>
        </authorList>
    </citation>
    <scope>NUCLEOTIDE SEQUENCE</scope>
    <source>
        <strain evidence="7">DSM 103496</strain>
    </source>
</reference>
<dbReference type="GO" id="GO:0022857">
    <property type="term" value="F:transmembrane transporter activity"/>
    <property type="evidence" value="ECO:0007669"/>
    <property type="project" value="InterPro"/>
</dbReference>
<feature type="transmembrane region" description="Helical" evidence="6">
    <location>
        <begin position="109"/>
        <end position="130"/>
    </location>
</feature>
<dbReference type="GO" id="GO:0005886">
    <property type="term" value="C:plasma membrane"/>
    <property type="evidence" value="ECO:0007669"/>
    <property type="project" value="UniProtKB-SubCell"/>
</dbReference>
<comment type="subcellular location">
    <subcellularLocation>
        <location evidence="1">Cell membrane</location>
        <topology evidence="1">Multi-pass membrane protein</topology>
    </subcellularLocation>
</comment>
<dbReference type="PANTHER" id="PTHR23513">
    <property type="entry name" value="INTEGRAL MEMBRANE EFFLUX PROTEIN-RELATED"/>
    <property type="match status" value="1"/>
</dbReference>
<feature type="transmembrane region" description="Helical" evidence="6">
    <location>
        <begin position="150"/>
        <end position="170"/>
    </location>
</feature>
<evidence type="ECO:0000313" key="8">
    <source>
        <dbReference type="Proteomes" id="UP001141259"/>
    </source>
</evidence>
<keyword evidence="4 6" id="KW-1133">Transmembrane helix</keyword>
<feature type="transmembrane region" description="Helical" evidence="6">
    <location>
        <begin position="215"/>
        <end position="239"/>
    </location>
</feature>
<dbReference type="EMBL" id="JANYMP010000001">
    <property type="protein sequence ID" value="MCS7475523.1"/>
    <property type="molecule type" value="Genomic_DNA"/>
</dbReference>
<feature type="transmembrane region" description="Helical" evidence="6">
    <location>
        <begin position="259"/>
        <end position="280"/>
    </location>
</feature>
<dbReference type="InterPro" id="IPR011701">
    <property type="entry name" value="MFS"/>
</dbReference>
<keyword evidence="5 6" id="KW-0472">Membrane</keyword>
<evidence type="ECO:0000256" key="4">
    <source>
        <dbReference type="ARBA" id="ARBA00022989"/>
    </source>
</evidence>